<gene>
    <name evidence="8" type="ORF">ACU52_06990</name>
</gene>
<evidence type="ECO:0000313" key="8">
    <source>
        <dbReference type="EMBL" id="KOO68637.1"/>
    </source>
</evidence>
<keyword evidence="9" id="KW-1185">Reference proteome</keyword>
<dbReference type="PANTHER" id="PTHR12815:SF47">
    <property type="entry name" value="TRANSLOCATION AND ASSEMBLY MODULE SUBUNIT TAMA"/>
    <property type="match status" value="1"/>
</dbReference>
<comment type="subcellular location">
    <subcellularLocation>
        <location evidence="1">Membrane</location>
    </subcellularLocation>
</comment>
<evidence type="ECO:0000256" key="5">
    <source>
        <dbReference type="ARBA" id="ARBA00023237"/>
    </source>
</evidence>
<evidence type="ECO:0000313" key="9">
    <source>
        <dbReference type="Proteomes" id="UP000036951"/>
    </source>
</evidence>
<evidence type="ECO:0000256" key="3">
    <source>
        <dbReference type="ARBA" id="ARBA00022729"/>
    </source>
</evidence>
<name>A0A8E1R1K5_9BACT</name>
<evidence type="ECO:0000256" key="4">
    <source>
        <dbReference type="ARBA" id="ARBA00023136"/>
    </source>
</evidence>
<feature type="domain" description="Bacterial surface antigen (D15)" evidence="7">
    <location>
        <begin position="409"/>
        <end position="749"/>
    </location>
</feature>
<keyword evidence="5" id="KW-0998">Cell outer membrane</keyword>
<dbReference type="GO" id="GO:0019867">
    <property type="term" value="C:outer membrane"/>
    <property type="evidence" value="ECO:0007669"/>
    <property type="project" value="InterPro"/>
</dbReference>
<keyword evidence="2" id="KW-0812">Transmembrane</keyword>
<feature type="chain" id="PRO_5034887985" evidence="6">
    <location>
        <begin position="26"/>
        <end position="768"/>
    </location>
</feature>
<keyword evidence="4" id="KW-0472">Membrane</keyword>
<keyword evidence="3 6" id="KW-0732">Signal</keyword>
<evidence type="ECO:0000256" key="1">
    <source>
        <dbReference type="ARBA" id="ARBA00004370"/>
    </source>
</evidence>
<sequence length="768" mass="87540">MRVLALRVCLLAAVSVLLWSCSTTSGIPKGDQLFIGLTKIDYQDYEKSDHYETTREEVEASLATAPNGALFGSSYYRTPFPYGLWIWNAFSGSKNKIAQWMTKTFGKSPVLMSQVNPQLRASVAQSVLRNHGYMNGTVEYEIVEQKNPKKRKIGYTVKFGPLLTVDTLQYVGFPEMADTLLEKTKDEAKIKSGSPFDASALDAERNRIATLFRNNGYYYYQPSFASYLADTTITPGKASLRLQMADNLPELAKHKWYIGKIRIDIRKQFMEVLKDSFSHRYFTVRFNGRKPPIRPRIILSDLKLRPRKLFRYDDYLESSNKLSGSGQFSSVEFAFTPRDTTATCDTLDLNLSCTFGKPYDFYIETNYTNKINGRTGPELVIGFTKRNAFRGGEKLDINLHGSYEWQKGGNVSGSSTDMNSYEYGADASIEFPRLIVPFLKHRRYFTTPTTYAKIGMNVMKRPDYFKMHTFSAEWTYKWQRSATWRHEFSPLTLQYQRLNYTTAKFDSILQENPYLQTSMQNTFIPKMRYMLAYSSTVKHRNPVVWQTTITESGNILSLAYMAAGNKWGEVGKQLFKNPYAQFLKIETDFSKIWQLGQKSQLVWHISAGVIYTYGNSLAAPYSEQFYVGGANSIRAFAVRSIGPGSYTTNESKLSYLDQTGDIKLQLNLEYRFNLFGNLYGAAFIDAGNVWALRDDGYREGAKFQFKNALKEMALGTGVGLRYDLDFLVLRLDWGVGLHVPFDTGKSGFYNIPKFSDGQAIHIAVGYPF</sequence>
<accession>A0A8E1R1K5</accession>
<dbReference type="EMBL" id="LFQU01000011">
    <property type="protein sequence ID" value="KOO68637.1"/>
    <property type="molecule type" value="Genomic_DNA"/>
</dbReference>
<proteinExistence type="predicted"/>
<evidence type="ECO:0000256" key="2">
    <source>
        <dbReference type="ARBA" id="ARBA00022692"/>
    </source>
</evidence>
<protein>
    <submittedName>
        <fullName evidence="8">Membrane protein</fullName>
    </submittedName>
</protein>
<dbReference type="AlphaFoldDB" id="A0A8E1R1K5"/>
<reference evidence="8 9" key="1">
    <citation type="submission" date="2015-06" db="EMBL/GenBank/DDBJ databases">
        <title>Prevotella sp. 109, sp. nov., a novel member of the family Prevotellaceae isolated from human faeces.</title>
        <authorList>
            <person name="Shkoporov A.N."/>
            <person name="Chaplin A.V."/>
            <person name="Kafarskaia L.I."/>
            <person name="Efimov B.A."/>
        </authorList>
    </citation>
    <scope>NUCLEOTIDE SEQUENCE [LARGE SCALE GENOMIC DNA]</scope>
    <source>
        <strain evidence="8 9">109</strain>
    </source>
</reference>
<comment type="caution">
    <text evidence="8">The sequence shown here is derived from an EMBL/GenBank/DDBJ whole genome shotgun (WGS) entry which is preliminary data.</text>
</comment>
<dbReference type="Pfam" id="PF01103">
    <property type="entry name" value="Omp85"/>
    <property type="match status" value="1"/>
</dbReference>
<evidence type="ECO:0000256" key="6">
    <source>
        <dbReference type="SAM" id="SignalP"/>
    </source>
</evidence>
<evidence type="ECO:0000259" key="7">
    <source>
        <dbReference type="Pfam" id="PF01103"/>
    </source>
</evidence>
<dbReference type="Proteomes" id="UP000036951">
    <property type="component" value="Unassembled WGS sequence"/>
</dbReference>
<dbReference type="InterPro" id="IPR000184">
    <property type="entry name" value="Bac_surfAg_D15"/>
</dbReference>
<dbReference type="InterPro" id="IPR039910">
    <property type="entry name" value="D15-like"/>
</dbReference>
<dbReference type="Gene3D" id="2.40.160.50">
    <property type="entry name" value="membrane protein fhac: a member of the omp85/tpsb transporter family"/>
    <property type="match status" value="1"/>
</dbReference>
<organism evidence="8 9">
    <name type="scientific">Xylanibacter rarus</name>
    <dbReference type="NCBI Taxonomy" id="1676614"/>
    <lineage>
        <taxon>Bacteria</taxon>
        <taxon>Pseudomonadati</taxon>
        <taxon>Bacteroidota</taxon>
        <taxon>Bacteroidia</taxon>
        <taxon>Bacteroidales</taxon>
        <taxon>Prevotellaceae</taxon>
        <taxon>Xylanibacter</taxon>
    </lineage>
</organism>
<dbReference type="PANTHER" id="PTHR12815">
    <property type="entry name" value="SORTING AND ASSEMBLY MACHINERY SAMM50 PROTEIN FAMILY MEMBER"/>
    <property type="match status" value="1"/>
</dbReference>
<feature type="signal peptide" evidence="6">
    <location>
        <begin position="1"/>
        <end position="25"/>
    </location>
</feature>